<evidence type="ECO:0000313" key="1">
    <source>
        <dbReference type="EMBL" id="KKN02837.1"/>
    </source>
</evidence>
<protein>
    <submittedName>
        <fullName evidence="1">Uncharacterized protein</fullName>
    </submittedName>
</protein>
<reference evidence="1" key="1">
    <citation type="journal article" date="2015" name="Nature">
        <title>Complex archaea that bridge the gap between prokaryotes and eukaryotes.</title>
        <authorList>
            <person name="Spang A."/>
            <person name="Saw J.H."/>
            <person name="Jorgensen S.L."/>
            <person name="Zaremba-Niedzwiedzka K."/>
            <person name="Martijn J."/>
            <person name="Lind A.E."/>
            <person name="van Eijk R."/>
            <person name="Schleper C."/>
            <person name="Guy L."/>
            <person name="Ettema T.J."/>
        </authorList>
    </citation>
    <scope>NUCLEOTIDE SEQUENCE</scope>
</reference>
<dbReference type="AlphaFoldDB" id="A0A0F9MTZ8"/>
<gene>
    <name evidence="1" type="ORF">LCGC14_1113660</name>
</gene>
<dbReference type="EMBL" id="LAZR01005102">
    <property type="protein sequence ID" value="KKN02837.1"/>
    <property type="molecule type" value="Genomic_DNA"/>
</dbReference>
<organism evidence="1">
    <name type="scientific">marine sediment metagenome</name>
    <dbReference type="NCBI Taxonomy" id="412755"/>
    <lineage>
        <taxon>unclassified sequences</taxon>
        <taxon>metagenomes</taxon>
        <taxon>ecological metagenomes</taxon>
    </lineage>
</organism>
<sequence length="177" mass="19666">MSNDKLREIVSRTAAMLKREGNLQGDQFMQMCGDQLRVALADTADATVFADGRPGKVDAPENDQMVRAREQAGGLDHWARCLEAHEPESSAAGIVMLHEAAKTLRRFADAPQEVTEELRERIAWIIWASGCNDYSEESWDTWNNPEVKAIRAAAKVKDYHEAADRILAVLATAQKEG</sequence>
<name>A0A0F9MTZ8_9ZZZZ</name>
<comment type="caution">
    <text evidence="1">The sequence shown here is derived from an EMBL/GenBank/DDBJ whole genome shotgun (WGS) entry which is preliminary data.</text>
</comment>
<accession>A0A0F9MTZ8</accession>
<proteinExistence type="predicted"/>